<dbReference type="RefSeq" id="WP_386056528.1">
    <property type="nucleotide sequence ID" value="NZ_JBHTKL010000001.1"/>
</dbReference>
<protein>
    <submittedName>
        <fullName evidence="2">Uncharacterized protein</fullName>
    </submittedName>
</protein>
<feature type="transmembrane region" description="Helical" evidence="1">
    <location>
        <begin position="35"/>
        <end position="54"/>
    </location>
</feature>
<proteinExistence type="predicted"/>
<keyword evidence="1" id="KW-0812">Transmembrane</keyword>
<dbReference type="EMBL" id="JBHTKL010000001">
    <property type="protein sequence ID" value="MFD1018207.1"/>
    <property type="molecule type" value="Genomic_DNA"/>
</dbReference>
<evidence type="ECO:0000313" key="2">
    <source>
        <dbReference type="EMBL" id="MFD1018207.1"/>
    </source>
</evidence>
<comment type="caution">
    <text evidence="2">The sequence shown here is derived from an EMBL/GenBank/DDBJ whole genome shotgun (WGS) entry which is preliminary data.</text>
</comment>
<keyword evidence="3" id="KW-1185">Reference proteome</keyword>
<gene>
    <name evidence="2" type="ORF">ACFQ2J_03245</name>
</gene>
<organism evidence="2 3">
    <name type="scientific">Thalassobacillus hwangdonensis</name>
    <dbReference type="NCBI Taxonomy" id="546108"/>
    <lineage>
        <taxon>Bacteria</taxon>
        <taxon>Bacillati</taxon>
        <taxon>Bacillota</taxon>
        <taxon>Bacilli</taxon>
        <taxon>Bacillales</taxon>
        <taxon>Bacillaceae</taxon>
        <taxon>Thalassobacillus</taxon>
    </lineage>
</organism>
<keyword evidence="1" id="KW-1133">Transmembrane helix</keyword>
<reference evidence="3" key="1">
    <citation type="journal article" date="2019" name="Int. J. Syst. Evol. Microbiol.">
        <title>The Global Catalogue of Microorganisms (GCM) 10K type strain sequencing project: providing services to taxonomists for standard genome sequencing and annotation.</title>
        <authorList>
            <consortium name="The Broad Institute Genomics Platform"/>
            <consortium name="The Broad Institute Genome Sequencing Center for Infectious Disease"/>
            <person name="Wu L."/>
            <person name="Ma J."/>
        </authorList>
    </citation>
    <scope>NUCLEOTIDE SEQUENCE [LARGE SCALE GENOMIC DNA]</scope>
    <source>
        <strain evidence="3">CCUG 56607</strain>
    </source>
</reference>
<keyword evidence="1" id="KW-0472">Membrane</keyword>
<evidence type="ECO:0000256" key="1">
    <source>
        <dbReference type="SAM" id="Phobius"/>
    </source>
</evidence>
<name>A0ABW3KYJ7_9BACI</name>
<dbReference type="Proteomes" id="UP001596990">
    <property type="component" value="Unassembled WGS sequence"/>
</dbReference>
<sequence>MSGSLLTNLTGALLGFAIAFFSSWSANTFETSIIRATIAFFVLFVLIFPLRMVFPTLRSVESSLVHKTENKQFNGVNEQSEEQVKQASAAIKALLKEDAK</sequence>
<evidence type="ECO:0000313" key="3">
    <source>
        <dbReference type="Proteomes" id="UP001596990"/>
    </source>
</evidence>
<accession>A0ABW3KYJ7</accession>